<keyword evidence="1" id="KW-0732">Signal</keyword>
<dbReference type="InParanoid" id="A0A163JPZ5"/>
<keyword evidence="3" id="KW-1185">Reference proteome</keyword>
<sequence>MKSNWLFVLLSLLIVAARGFQLEEAAYRSGAPKNIIFGAVVPGSSHVTWVLRFLDELAQRGHNVTFVTVVSYSPPQK</sequence>
<evidence type="ECO:0000313" key="3">
    <source>
        <dbReference type="Proteomes" id="UP000078561"/>
    </source>
</evidence>
<dbReference type="Proteomes" id="UP000078561">
    <property type="component" value="Unassembled WGS sequence"/>
</dbReference>
<gene>
    <name evidence="2" type="primary">ABSGL_06390.1 scaffold 8296</name>
</gene>
<reference evidence="2" key="1">
    <citation type="submission" date="2016-04" db="EMBL/GenBank/DDBJ databases">
        <authorList>
            <person name="Evans L.H."/>
            <person name="Alamgir A."/>
            <person name="Owens N."/>
            <person name="Weber N.D."/>
            <person name="Virtaneva K."/>
            <person name="Barbian K."/>
            <person name="Babar A."/>
            <person name="Rosenke K."/>
        </authorList>
    </citation>
    <scope>NUCLEOTIDE SEQUENCE [LARGE SCALE GENOMIC DNA]</scope>
    <source>
        <strain evidence="2">CBS 101.48</strain>
    </source>
</reference>
<dbReference type="OrthoDB" id="2271282at2759"/>
<name>A0A163JPZ5_ABSGL</name>
<accession>A0A163JPZ5</accession>
<proteinExistence type="predicted"/>
<feature type="chain" id="PRO_5007843406" evidence="1">
    <location>
        <begin position="20"/>
        <end position="77"/>
    </location>
</feature>
<dbReference type="EMBL" id="LT553376">
    <property type="protein sequence ID" value="SAM00674.1"/>
    <property type="molecule type" value="Genomic_DNA"/>
</dbReference>
<dbReference type="AlphaFoldDB" id="A0A163JPZ5"/>
<protein>
    <submittedName>
        <fullName evidence="2">Uncharacterized protein</fullName>
    </submittedName>
</protein>
<evidence type="ECO:0000313" key="2">
    <source>
        <dbReference type="EMBL" id="SAM00674.1"/>
    </source>
</evidence>
<feature type="signal peptide" evidence="1">
    <location>
        <begin position="1"/>
        <end position="19"/>
    </location>
</feature>
<organism evidence="2">
    <name type="scientific">Absidia glauca</name>
    <name type="common">Pin mould</name>
    <dbReference type="NCBI Taxonomy" id="4829"/>
    <lineage>
        <taxon>Eukaryota</taxon>
        <taxon>Fungi</taxon>
        <taxon>Fungi incertae sedis</taxon>
        <taxon>Mucoromycota</taxon>
        <taxon>Mucoromycotina</taxon>
        <taxon>Mucoromycetes</taxon>
        <taxon>Mucorales</taxon>
        <taxon>Cunninghamellaceae</taxon>
        <taxon>Absidia</taxon>
    </lineage>
</organism>
<evidence type="ECO:0000256" key="1">
    <source>
        <dbReference type="SAM" id="SignalP"/>
    </source>
</evidence>
<dbReference type="SUPFAM" id="SSF53756">
    <property type="entry name" value="UDP-Glycosyltransferase/glycogen phosphorylase"/>
    <property type="match status" value="1"/>
</dbReference>